<feature type="transmembrane region" description="Helical" evidence="1">
    <location>
        <begin position="100"/>
        <end position="122"/>
    </location>
</feature>
<evidence type="ECO:0000313" key="2">
    <source>
        <dbReference type="EMBL" id="KKL53331.1"/>
    </source>
</evidence>
<keyword evidence="1" id="KW-1133">Transmembrane helix</keyword>
<proteinExistence type="predicted"/>
<reference evidence="2" key="1">
    <citation type="journal article" date="2015" name="Nature">
        <title>Complex archaea that bridge the gap between prokaryotes and eukaryotes.</title>
        <authorList>
            <person name="Spang A."/>
            <person name="Saw J.H."/>
            <person name="Jorgensen S.L."/>
            <person name="Zaremba-Niedzwiedzka K."/>
            <person name="Martijn J."/>
            <person name="Lind A.E."/>
            <person name="van Eijk R."/>
            <person name="Schleper C."/>
            <person name="Guy L."/>
            <person name="Ettema T.J."/>
        </authorList>
    </citation>
    <scope>NUCLEOTIDE SEQUENCE</scope>
</reference>
<sequence length="209" mass="23852">MADQGEIEVYKPREVFDLSIHLSNNTGVVTGATCQAEIRNSNYDVIHNVTLNEIDGGWYNATYNQSKIGKYFCRQNCTMGALFAAETCDFVIAGDDTMPIAVILVVLFVIIVYFFLLINLFTARQFTEHGLIKLLFLMIAFWVLLLPVNMAIQYNDANGGPVAVTTYLELLYQIMIWLNSFIIVYFMLWFIVQMLKKIGEGRRLKEMGE</sequence>
<keyword evidence="1" id="KW-0812">Transmembrane</keyword>
<comment type="caution">
    <text evidence="2">The sequence shown here is derived from an EMBL/GenBank/DDBJ whole genome shotgun (WGS) entry which is preliminary data.</text>
</comment>
<feature type="transmembrane region" description="Helical" evidence="1">
    <location>
        <begin position="174"/>
        <end position="195"/>
    </location>
</feature>
<dbReference type="AlphaFoldDB" id="A0A0F9DHP1"/>
<dbReference type="EMBL" id="LAZR01031583">
    <property type="protein sequence ID" value="KKL53331.1"/>
    <property type="molecule type" value="Genomic_DNA"/>
</dbReference>
<organism evidence="2">
    <name type="scientific">marine sediment metagenome</name>
    <dbReference type="NCBI Taxonomy" id="412755"/>
    <lineage>
        <taxon>unclassified sequences</taxon>
        <taxon>metagenomes</taxon>
        <taxon>ecological metagenomes</taxon>
    </lineage>
</organism>
<feature type="transmembrane region" description="Helical" evidence="1">
    <location>
        <begin position="134"/>
        <end position="154"/>
    </location>
</feature>
<accession>A0A0F9DHP1</accession>
<evidence type="ECO:0000256" key="1">
    <source>
        <dbReference type="SAM" id="Phobius"/>
    </source>
</evidence>
<keyword evidence="1" id="KW-0472">Membrane</keyword>
<gene>
    <name evidence="2" type="ORF">LCGC14_2276480</name>
</gene>
<name>A0A0F9DHP1_9ZZZZ</name>
<protein>
    <submittedName>
        <fullName evidence="2">Uncharacterized protein</fullName>
    </submittedName>
</protein>